<reference evidence="2" key="1">
    <citation type="submission" date="2021-03" db="EMBL/GenBank/DDBJ databases">
        <title>Draft genome sequence of rust myrtle Austropuccinia psidii MF-1, a brazilian biotype.</title>
        <authorList>
            <person name="Quecine M.C."/>
            <person name="Pachon D.M.R."/>
            <person name="Bonatelli M.L."/>
            <person name="Correr F.H."/>
            <person name="Franceschini L.M."/>
            <person name="Leite T.F."/>
            <person name="Margarido G.R.A."/>
            <person name="Almeida C.A."/>
            <person name="Ferrarezi J.A."/>
            <person name="Labate C.A."/>
        </authorList>
    </citation>
    <scope>NUCLEOTIDE SEQUENCE</scope>
    <source>
        <strain evidence="2">MF-1</strain>
    </source>
</reference>
<name>A0A9Q3GG44_9BASI</name>
<accession>A0A9Q3GG44</accession>
<dbReference type="Pfam" id="PF25597">
    <property type="entry name" value="SH3_retrovirus"/>
    <property type="match status" value="1"/>
</dbReference>
<dbReference type="OrthoDB" id="3053679at2759"/>
<dbReference type="EMBL" id="AVOT02000946">
    <property type="protein sequence ID" value="MBW0465072.1"/>
    <property type="molecule type" value="Genomic_DNA"/>
</dbReference>
<gene>
    <name evidence="2" type="ORF">O181_004787</name>
</gene>
<protein>
    <recommendedName>
        <fullName evidence="1">Retroviral polymerase SH3-like domain-containing protein</fullName>
    </recommendedName>
</protein>
<organism evidence="2 3">
    <name type="scientific">Austropuccinia psidii MF-1</name>
    <dbReference type="NCBI Taxonomy" id="1389203"/>
    <lineage>
        <taxon>Eukaryota</taxon>
        <taxon>Fungi</taxon>
        <taxon>Dikarya</taxon>
        <taxon>Basidiomycota</taxon>
        <taxon>Pucciniomycotina</taxon>
        <taxon>Pucciniomycetes</taxon>
        <taxon>Pucciniales</taxon>
        <taxon>Sphaerophragmiaceae</taxon>
        <taxon>Austropuccinia</taxon>
    </lineage>
</organism>
<evidence type="ECO:0000259" key="1">
    <source>
        <dbReference type="Pfam" id="PF25597"/>
    </source>
</evidence>
<comment type="caution">
    <text evidence="2">The sequence shown here is derived from an EMBL/GenBank/DDBJ whole genome shotgun (WGS) entry which is preliminary data.</text>
</comment>
<dbReference type="InterPro" id="IPR057670">
    <property type="entry name" value="SH3_retrovirus"/>
</dbReference>
<evidence type="ECO:0000313" key="3">
    <source>
        <dbReference type="Proteomes" id="UP000765509"/>
    </source>
</evidence>
<proteinExistence type="predicted"/>
<feature type="domain" description="Retroviral polymerase SH3-like" evidence="1">
    <location>
        <begin position="22"/>
        <end position="84"/>
    </location>
</feature>
<evidence type="ECO:0000313" key="2">
    <source>
        <dbReference type="EMBL" id="MBW0465072.1"/>
    </source>
</evidence>
<dbReference type="Proteomes" id="UP000765509">
    <property type="component" value="Unassembled WGS sequence"/>
</dbReference>
<keyword evidence="3" id="KW-1185">Reference proteome</keyword>
<dbReference type="AlphaFoldDB" id="A0A9Q3GG44"/>
<sequence>MSPYTLWTKSPPCIMKLKFFGCQAVILVRKEHREWKLSKSRSEGIFLGYENDMSSYRILQLSDKKVFVSRHVICNESVFPFLTSSKIGSRLAESLGLVDESQPPDEPVNIPCSPVIPLLRSCIKVIGPRHPALITADVSSANILPYSRRAGALETIASDAP</sequence>